<dbReference type="AlphaFoldDB" id="A0A6P1PZ49"/>
<dbReference type="NCBIfam" id="TIGR01712">
    <property type="entry name" value="phage_N6A_met"/>
    <property type="match status" value="1"/>
</dbReference>
<dbReference type="EMBL" id="CP028271">
    <property type="protein sequence ID" value="QHM71322.1"/>
    <property type="molecule type" value="Genomic_DNA"/>
</dbReference>
<dbReference type="GO" id="GO:0009307">
    <property type="term" value="P:DNA restriction-modification system"/>
    <property type="evidence" value="ECO:0007669"/>
    <property type="project" value="InterPro"/>
</dbReference>
<proteinExistence type="predicted"/>
<evidence type="ECO:0000313" key="1">
    <source>
        <dbReference type="EMBL" id="QHM71322.1"/>
    </source>
</evidence>
<dbReference type="GO" id="GO:0003677">
    <property type="term" value="F:DNA binding"/>
    <property type="evidence" value="ECO:0007669"/>
    <property type="project" value="InterPro"/>
</dbReference>
<gene>
    <name evidence="1" type="ORF">C7M51_01608</name>
</gene>
<reference evidence="1 2" key="1">
    <citation type="submission" date="2018-03" db="EMBL/GenBank/DDBJ databases">
        <title>Pantoea intestinalis SRCM103226 isolated form the mealworm.</title>
        <authorList>
            <person name="Jeong D.-Y."/>
            <person name="Kim J.W."/>
        </authorList>
    </citation>
    <scope>NUCLEOTIDE SEQUENCE [LARGE SCALE GENOMIC DNA]</scope>
    <source>
        <strain evidence="1 2">SRCM103226</strain>
    </source>
</reference>
<dbReference type="RefSeq" id="WP_160621321.1">
    <property type="nucleotide sequence ID" value="NZ_CP028271.1"/>
</dbReference>
<protein>
    <recommendedName>
        <fullName evidence="3">Site-specific DNA-methyltransferase (adenine-specific)</fullName>
    </recommendedName>
</protein>
<dbReference type="KEGG" id="mint:C7M51_01608"/>
<dbReference type="OrthoDB" id="5288620at2"/>
<sequence length="186" mass="20357">MADYGGSNTPIEQRDCWRTPPEIFAALNAEFNFQLDAAASEHNTLCPFFITEQQNALTTDWSAAMAYGGGYVWLNPPYSDIGPFVRKAADEKTFAGLGCVMLVPSDPSVGWFKEAEETASEIRLITGGRLAFVNPITGKPVGGNSKGSCLLIWHPWPRTHCRISTVRRDALMSYGTKLLASKEHAA</sequence>
<dbReference type="InterPro" id="IPR008593">
    <property type="entry name" value="Dam_MeTrfase"/>
</dbReference>
<dbReference type="REBASE" id="367470">
    <property type="entry name" value="M.Min3226ORF1608P"/>
</dbReference>
<dbReference type="Proteomes" id="UP000464053">
    <property type="component" value="Chromosome"/>
</dbReference>
<organism evidence="1 2">
    <name type="scientific">Mixta intestinalis</name>
    <dbReference type="NCBI Taxonomy" id="1615494"/>
    <lineage>
        <taxon>Bacteria</taxon>
        <taxon>Pseudomonadati</taxon>
        <taxon>Pseudomonadota</taxon>
        <taxon>Gammaproteobacteria</taxon>
        <taxon>Enterobacterales</taxon>
        <taxon>Erwiniaceae</taxon>
        <taxon>Mixta</taxon>
    </lineage>
</organism>
<keyword evidence="2" id="KW-1185">Reference proteome</keyword>
<dbReference type="GO" id="GO:0009007">
    <property type="term" value="F:site-specific DNA-methyltransferase (adenine-specific) activity"/>
    <property type="evidence" value="ECO:0007669"/>
    <property type="project" value="InterPro"/>
</dbReference>
<dbReference type="Pfam" id="PF05869">
    <property type="entry name" value="Dam"/>
    <property type="match status" value="1"/>
</dbReference>
<evidence type="ECO:0008006" key="3">
    <source>
        <dbReference type="Google" id="ProtNLM"/>
    </source>
</evidence>
<name>A0A6P1PZ49_9GAMM</name>
<accession>A0A6P1PZ49</accession>
<evidence type="ECO:0000313" key="2">
    <source>
        <dbReference type="Proteomes" id="UP000464053"/>
    </source>
</evidence>